<dbReference type="PANTHER" id="PTHR34061">
    <property type="entry name" value="PROTEIN, PUTATIVE-RELATED"/>
    <property type="match status" value="1"/>
</dbReference>
<comment type="caution">
    <text evidence="1">The sequence shown here is derived from an EMBL/GenBank/DDBJ whole genome shotgun (WGS) entry which is preliminary data.</text>
</comment>
<accession>A0AAW1M581</accession>
<organism evidence="1 2">
    <name type="scientific">Saponaria officinalis</name>
    <name type="common">Common soapwort</name>
    <name type="synonym">Lychnis saponaria</name>
    <dbReference type="NCBI Taxonomy" id="3572"/>
    <lineage>
        <taxon>Eukaryota</taxon>
        <taxon>Viridiplantae</taxon>
        <taxon>Streptophyta</taxon>
        <taxon>Embryophyta</taxon>
        <taxon>Tracheophyta</taxon>
        <taxon>Spermatophyta</taxon>
        <taxon>Magnoliopsida</taxon>
        <taxon>eudicotyledons</taxon>
        <taxon>Gunneridae</taxon>
        <taxon>Pentapetalae</taxon>
        <taxon>Caryophyllales</taxon>
        <taxon>Caryophyllaceae</taxon>
        <taxon>Caryophylleae</taxon>
        <taxon>Saponaria</taxon>
    </lineage>
</organism>
<keyword evidence="2" id="KW-1185">Reference proteome</keyword>
<protein>
    <submittedName>
        <fullName evidence="1">Uncharacterized protein</fullName>
    </submittedName>
</protein>
<proteinExistence type="predicted"/>
<dbReference type="Proteomes" id="UP001443914">
    <property type="component" value="Unassembled WGS sequence"/>
</dbReference>
<sequence length="120" mass="12897">MSQNLMATTTTTLGSCNDFCSSGVRVRSRQVRATTSSNGTKLDGVAMWVINGLATAFFASLERCSCVHVNTVEDADDVNELPLIYNDGNANATTRLDGNSCKVKRKVGGGKKYKGYAYDD</sequence>
<evidence type="ECO:0000313" key="2">
    <source>
        <dbReference type="Proteomes" id="UP001443914"/>
    </source>
</evidence>
<dbReference type="PANTHER" id="PTHR34061:SF2">
    <property type="entry name" value="PROTEIN, PUTATIVE-RELATED"/>
    <property type="match status" value="1"/>
</dbReference>
<gene>
    <name evidence="1" type="ORF">RND81_03G038300</name>
</gene>
<name>A0AAW1M581_SAPOF</name>
<reference evidence="1" key="1">
    <citation type="submission" date="2024-03" db="EMBL/GenBank/DDBJ databases">
        <title>WGS assembly of Saponaria officinalis var. Norfolk2.</title>
        <authorList>
            <person name="Jenkins J."/>
            <person name="Shu S."/>
            <person name="Grimwood J."/>
            <person name="Barry K."/>
            <person name="Goodstein D."/>
            <person name="Schmutz J."/>
            <person name="Leebens-Mack J."/>
            <person name="Osbourn A."/>
        </authorList>
    </citation>
    <scope>NUCLEOTIDE SEQUENCE [LARGE SCALE GENOMIC DNA]</scope>
    <source>
        <strain evidence="1">JIC</strain>
    </source>
</reference>
<dbReference type="AlphaFoldDB" id="A0AAW1M581"/>
<dbReference type="EMBL" id="JBDFQZ010000003">
    <property type="protein sequence ID" value="KAK9740474.1"/>
    <property type="molecule type" value="Genomic_DNA"/>
</dbReference>
<evidence type="ECO:0000313" key="1">
    <source>
        <dbReference type="EMBL" id="KAK9740474.1"/>
    </source>
</evidence>